<accession>A0A7C8ZQC8</accession>
<reference evidence="1" key="1">
    <citation type="journal article" date="2013" name="J. Plant Res.">
        <title>Effect of fungi and light on seed germination of three Opuntia species from semiarid lands of central Mexico.</title>
        <authorList>
            <person name="Delgado-Sanchez P."/>
            <person name="Jimenez-Bremont J.F."/>
            <person name="Guerrero-Gonzalez Mde L."/>
            <person name="Flores J."/>
        </authorList>
    </citation>
    <scope>NUCLEOTIDE SEQUENCE</scope>
    <source>
        <tissue evidence="1">Cladode</tissue>
    </source>
</reference>
<sequence length="102" mass="11263">MNGQMEETSNAFCCLSSKPSSLGSSPWIASLRLCHCLPMRPCLKLSLYHSKLELDDVNIQFCFQDGIHSCGCHKTREPATYGPEGPEEKVQNQFEVGGGLLE</sequence>
<dbReference type="EMBL" id="GISG01156420">
    <property type="protein sequence ID" value="MBA4648617.1"/>
    <property type="molecule type" value="Transcribed_RNA"/>
</dbReference>
<protein>
    <submittedName>
        <fullName evidence="1">Uncharacterized protein</fullName>
    </submittedName>
</protein>
<proteinExistence type="predicted"/>
<dbReference type="EMBL" id="GISG01156418">
    <property type="protein sequence ID" value="MBA4648616.1"/>
    <property type="molecule type" value="Transcribed_RNA"/>
</dbReference>
<reference evidence="1" key="2">
    <citation type="submission" date="2020-07" db="EMBL/GenBank/DDBJ databases">
        <authorList>
            <person name="Vera ALvarez R."/>
            <person name="Arias-Moreno D.M."/>
            <person name="Jimenez-Jacinto V."/>
            <person name="Jimenez-Bremont J.F."/>
            <person name="Swaminathan K."/>
            <person name="Moose S.P."/>
            <person name="Guerrero-Gonzalez M.L."/>
            <person name="Marino-Ramirez L."/>
            <person name="Landsman D."/>
            <person name="Rodriguez-Kessler M."/>
            <person name="Delgado-Sanchez P."/>
        </authorList>
    </citation>
    <scope>NUCLEOTIDE SEQUENCE</scope>
    <source>
        <tissue evidence="1">Cladode</tissue>
    </source>
</reference>
<evidence type="ECO:0000313" key="1">
    <source>
        <dbReference type="EMBL" id="MBA4648616.1"/>
    </source>
</evidence>
<organism evidence="1">
    <name type="scientific">Opuntia streptacantha</name>
    <name type="common">Prickly pear cactus</name>
    <name type="synonym">Opuntia cardona</name>
    <dbReference type="NCBI Taxonomy" id="393608"/>
    <lineage>
        <taxon>Eukaryota</taxon>
        <taxon>Viridiplantae</taxon>
        <taxon>Streptophyta</taxon>
        <taxon>Embryophyta</taxon>
        <taxon>Tracheophyta</taxon>
        <taxon>Spermatophyta</taxon>
        <taxon>Magnoliopsida</taxon>
        <taxon>eudicotyledons</taxon>
        <taxon>Gunneridae</taxon>
        <taxon>Pentapetalae</taxon>
        <taxon>Caryophyllales</taxon>
        <taxon>Cactineae</taxon>
        <taxon>Cactaceae</taxon>
        <taxon>Opuntioideae</taxon>
        <taxon>Opuntia</taxon>
    </lineage>
</organism>
<name>A0A7C8ZQC8_OPUST</name>
<dbReference type="AlphaFoldDB" id="A0A7C8ZQC8"/>